<reference evidence="2" key="1">
    <citation type="submission" date="2014-04" db="EMBL/GenBank/DDBJ databases">
        <title>Evolutionary Origins and Diversification of the Mycorrhizal Mutualists.</title>
        <authorList>
            <consortium name="DOE Joint Genome Institute"/>
            <consortium name="Mycorrhizal Genomics Consortium"/>
            <person name="Kohler A."/>
            <person name="Kuo A."/>
            <person name="Nagy L.G."/>
            <person name="Floudas D."/>
            <person name="Copeland A."/>
            <person name="Barry K.W."/>
            <person name="Cichocki N."/>
            <person name="Veneault-Fourrey C."/>
            <person name="LaButti K."/>
            <person name="Lindquist E.A."/>
            <person name="Lipzen A."/>
            <person name="Lundell T."/>
            <person name="Morin E."/>
            <person name="Murat C."/>
            <person name="Riley R."/>
            <person name="Ohm R."/>
            <person name="Sun H."/>
            <person name="Tunlid A."/>
            <person name="Henrissat B."/>
            <person name="Grigoriev I.V."/>
            <person name="Hibbett D.S."/>
            <person name="Martin F."/>
        </authorList>
    </citation>
    <scope>NUCLEOTIDE SEQUENCE [LARGE SCALE GENOMIC DNA]</scope>
    <source>
        <strain evidence="2">FD-334 SS-4</strain>
    </source>
</reference>
<organism evidence="1 2">
    <name type="scientific">Hypholoma sublateritium (strain FD-334 SS-4)</name>
    <dbReference type="NCBI Taxonomy" id="945553"/>
    <lineage>
        <taxon>Eukaryota</taxon>
        <taxon>Fungi</taxon>
        <taxon>Dikarya</taxon>
        <taxon>Basidiomycota</taxon>
        <taxon>Agaricomycotina</taxon>
        <taxon>Agaricomycetes</taxon>
        <taxon>Agaricomycetidae</taxon>
        <taxon>Agaricales</taxon>
        <taxon>Agaricineae</taxon>
        <taxon>Strophariaceae</taxon>
        <taxon>Hypholoma</taxon>
    </lineage>
</organism>
<gene>
    <name evidence="1" type="ORF">HYPSUDRAFT_908938</name>
</gene>
<evidence type="ECO:0000313" key="1">
    <source>
        <dbReference type="EMBL" id="KJA19001.1"/>
    </source>
</evidence>
<sequence>MENYNPPQAERYPFSVLDLQLYYDIRAAAFDTASRKPVAARFGLIDQPTETVDTILSHLNAHRDAVNIGLPYTRVRDVAPVRHFEYHAIRYKESIPYAL</sequence>
<dbReference type="AlphaFoldDB" id="A0A0D2NQE1"/>
<proteinExistence type="predicted"/>
<keyword evidence="2" id="KW-1185">Reference proteome</keyword>
<evidence type="ECO:0000313" key="2">
    <source>
        <dbReference type="Proteomes" id="UP000054270"/>
    </source>
</evidence>
<protein>
    <submittedName>
        <fullName evidence="1">Uncharacterized protein</fullName>
    </submittedName>
</protein>
<dbReference type="Proteomes" id="UP000054270">
    <property type="component" value="Unassembled WGS sequence"/>
</dbReference>
<name>A0A0D2NQE1_HYPSF</name>
<accession>A0A0D2NQE1</accession>
<dbReference type="EMBL" id="KN817582">
    <property type="protein sequence ID" value="KJA19001.1"/>
    <property type="molecule type" value="Genomic_DNA"/>
</dbReference>